<proteinExistence type="predicted"/>
<dbReference type="EMBL" id="AP023366">
    <property type="protein sequence ID" value="BCJ87524.1"/>
    <property type="molecule type" value="Genomic_DNA"/>
</dbReference>
<protein>
    <submittedName>
        <fullName evidence="2">Uncharacterized protein</fullName>
    </submittedName>
</protein>
<dbReference type="Proteomes" id="UP000593802">
    <property type="component" value="Chromosome"/>
</dbReference>
<dbReference type="RefSeq" id="WP_226375211.1">
    <property type="nucleotide sequence ID" value="NZ_AP023366.1"/>
</dbReference>
<gene>
    <name evidence="2" type="ORF">skT53_25090</name>
</gene>
<evidence type="ECO:0000313" key="3">
    <source>
        <dbReference type="Proteomes" id="UP000593802"/>
    </source>
</evidence>
<sequence>MNENQNQSVQPYPTRQPLTRFDPDKEQLILASFSEWERAEQTKKQLNKMGIETIQIDRVSPYPGEPTEQLENPITGNIPSLAELSLGTQPSGRTPRILLAADPAASGMAGEHVTGESVLLTVVCAKNKVEQAVQTIRSNGGNT</sequence>
<feature type="compositionally biased region" description="Polar residues" evidence="1">
    <location>
        <begin position="1"/>
        <end position="17"/>
    </location>
</feature>
<keyword evidence="3" id="KW-1185">Reference proteome</keyword>
<accession>A0A7I8DBR1</accession>
<feature type="region of interest" description="Disordered" evidence="1">
    <location>
        <begin position="1"/>
        <end position="22"/>
    </location>
</feature>
<reference evidence="2 3" key="1">
    <citation type="submission" date="2020-08" db="EMBL/GenBank/DDBJ databases">
        <title>Complete Genome Sequence of Effusibacillus dendaii Strain skT53, Isolated from Farmland soil.</title>
        <authorList>
            <person name="Konishi T."/>
            <person name="Kawasaki H."/>
        </authorList>
    </citation>
    <scope>NUCLEOTIDE SEQUENCE [LARGE SCALE GENOMIC DNA]</scope>
    <source>
        <strain evidence="3">skT53</strain>
    </source>
</reference>
<dbReference type="AlphaFoldDB" id="A0A7I8DBR1"/>
<evidence type="ECO:0000313" key="2">
    <source>
        <dbReference type="EMBL" id="BCJ87524.1"/>
    </source>
</evidence>
<name>A0A7I8DBR1_9BACL</name>
<evidence type="ECO:0000256" key="1">
    <source>
        <dbReference type="SAM" id="MobiDB-lite"/>
    </source>
</evidence>
<organism evidence="2 3">
    <name type="scientific">Effusibacillus dendaii</name>
    <dbReference type="NCBI Taxonomy" id="2743772"/>
    <lineage>
        <taxon>Bacteria</taxon>
        <taxon>Bacillati</taxon>
        <taxon>Bacillota</taxon>
        <taxon>Bacilli</taxon>
        <taxon>Bacillales</taxon>
        <taxon>Alicyclobacillaceae</taxon>
        <taxon>Effusibacillus</taxon>
    </lineage>
</organism>
<dbReference type="KEGG" id="eff:skT53_25090"/>